<accession>A0A5D4K8R6</accession>
<proteinExistence type="predicted"/>
<dbReference type="Proteomes" id="UP000323317">
    <property type="component" value="Unassembled WGS sequence"/>
</dbReference>
<sequence>MKKVILGFVMITAALVFLLNAFLTKEHREVKNYIEEKYRFSADIKKVESYGFPSDNEYIVSPSHNMDLEFTVIPDPREDAFTDDYPKAKEAYQESQKLKKSAPEIKKLGFHSLEHEELRLSFNQRNNYFTLILQTDSPIDIASFEEKELDRFFKLQELIKKSNAKVNHVTVYDNRDLVDRNSIILNMQHLREVKTKEELLLGIKKSDSGIASFYENEKWKAEKEKVENDRFTFGSEYSESWFWFSCSVTNEKGECSNIFVSVYFSENMLTKTNEYLEEDLNSIFTLFEKTIAPNAAIEYNFLEQGSHNSVRFTKNQIANYESTEKFINKNFK</sequence>
<dbReference type="RefSeq" id="WP_148948253.1">
    <property type="nucleotide sequence ID" value="NZ_VTEH01000018.1"/>
</dbReference>
<name>A0A5D4K8R6_9BACI</name>
<protein>
    <submittedName>
        <fullName evidence="1">Uncharacterized protein</fullName>
    </submittedName>
</protein>
<reference evidence="1 2" key="1">
    <citation type="submission" date="2019-08" db="EMBL/GenBank/DDBJ databases">
        <title>Bacillus genomes from the desert of Cuatro Cienegas, Coahuila.</title>
        <authorList>
            <person name="Olmedo-Alvarez G."/>
        </authorList>
    </citation>
    <scope>NUCLEOTIDE SEQUENCE [LARGE SCALE GENOMIC DNA]</scope>
    <source>
        <strain evidence="1 2">CH40_1T</strain>
    </source>
</reference>
<gene>
    <name evidence="1" type="ORF">FZC79_18455</name>
</gene>
<comment type="caution">
    <text evidence="1">The sequence shown here is derived from an EMBL/GenBank/DDBJ whole genome shotgun (WGS) entry which is preliminary data.</text>
</comment>
<evidence type="ECO:0000313" key="2">
    <source>
        <dbReference type="Proteomes" id="UP000323317"/>
    </source>
</evidence>
<dbReference type="AlphaFoldDB" id="A0A5D4K8R6"/>
<dbReference type="EMBL" id="VTEH01000018">
    <property type="protein sequence ID" value="TYR73426.1"/>
    <property type="molecule type" value="Genomic_DNA"/>
</dbReference>
<organism evidence="1 2">
    <name type="scientific">Rossellomorea vietnamensis</name>
    <dbReference type="NCBI Taxonomy" id="218284"/>
    <lineage>
        <taxon>Bacteria</taxon>
        <taxon>Bacillati</taxon>
        <taxon>Bacillota</taxon>
        <taxon>Bacilli</taxon>
        <taxon>Bacillales</taxon>
        <taxon>Bacillaceae</taxon>
        <taxon>Rossellomorea</taxon>
    </lineage>
</organism>
<evidence type="ECO:0000313" key="1">
    <source>
        <dbReference type="EMBL" id="TYR73426.1"/>
    </source>
</evidence>